<accession>A0A914E0Z2</accession>
<dbReference type="Gene3D" id="3.20.20.80">
    <property type="entry name" value="Glycosidases"/>
    <property type="match status" value="1"/>
</dbReference>
<dbReference type="SUPFAM" id="SSF51445">
    <property type="entry name" value="(Trans)glycosidases"/>
    <property type="match status" value="1"/>
</dbReference>
<feature type="chain" id="PRO_5036919164" evidence="1">
    <location>
        <begin position="19"/>
        <end position="246"/>
    </location>
</feature>
<dbReference type="PROSITE" id="PS51257">
    <property type="entry name" value="PROKAR_LIPOPROTEIN"/>
    <property type="match status" value="1"/>
</dbReference>
<reference evidence="3" key="1">
    <citation type="submission" date="2022-11" db="UniProtKB">
        <authorList>
            <consortium name="WormBaseParasite"/>
        </authorList>
    </citation>
    <scope>IDENTIFICATION</scope>
</reference>
<keyword evidence="2" id="KW-1185">Reference proteome</keyword>
<name>A0A914E0Z2_9BILA</name>
<evidence type="ECO:0000256" key="1">
    <source>
        <dbReference type="SAM" id="SignalP"/>
    </source>
</evidence>
<dbReference type="PANTHER" id="PTHR23208">
    <property type="entry name" value="LYSOZYME PROTEIN"/>
    <property type="match status" value="1"/>
</dbReference>
<dbReference type="AlphaFoldDB" id="A0A914E0Z2"/>
<feature type="signal peptide" evidence="1">
    <location>
        <begin position="1"/>
        <end position="18"/>
    </location>
</feature>
<dbReference type="GO" id="GO:0007165">
    <property type="term" value="P:signal transduction"/>
    <property type="evidence" value="ECO:0007669"/>
    <property type="project" value="TreeGrafter"/>
</dbReference>
<evidence type="ECO:0000313" key="3">
    <source>
        <dbReference type="WBParaSite" id="ACRNAN_scaffold5033.g9360.t1"/>
    </source>
</evidence>
<proteinExistence type="predicted"/>
<evidence type="ECO:0000313" key="2">
    <source>
        <dbReference type="Proteomes" id="UP000887540"/>
    </source>
</evidence>
<dbReference type="WBParaSite" id="ACRNAN_scaffold5033.g9360.t1">
    <property type="protein sequence ID" value="ACRNAN_scaffold5033.g9360.t1"/>
    <property type="gene ID" value="ACRNAN_scaffold5033.g9360"/>
</dbReference>
<sequence length="246" mass="27137">MTRILLPLLAFFVLSCYADIAIDTDDGSAKLSVAQFDCLYEEGDRTYIALLYDSNGVIDPTGLQNLENCGNAHHDYDNIQILINPCSPGNMCSNNLTSAKDQANEIIALTGHNNLIPTLIGVHKNGWPSSNSMANQNFLNEMIDTFLGANYTFIGIQTSYNSWSSVMGNKFSVASKAFLWWVNWNGKQDLTTGFAPFGGWSAPIAHQYAGKVTTDKCAPGVNINYSYYVHGTFQKKNGNKKFMSRI</sequence>
<dbReference type="InterPro" id="IPR051595">
    <property type="entry name" value="GH25_Enzymes"/>
</dbReference>
<keyword evidence="1" id="KW-0732">Signal</keyword>
<dbReference type="InterPro" id="IPR017853">
    <property type="entry name" value="GH"/>
</dbReference>
<organism evidence="2 3">
    <name type="scientific">Acrobeloides nanus</name>
    <dbReference type="NCBI Taxonomy" id="290746"/>
    <lineage>
        <taxon>Eukaryota</taxon>
        <taxon>Metazoa</taxon>
        <taxon>Ecdysozoa</taxon>
        <taxon>Nematoda</taxon>
        <taxon>Chromadorea</taxon>
        <taxon>Rhabditida</taxon>
        <taxon>Tylenchina</taxon>
        <taxon>Cephalobomorpha</taxon>
        <taxon>Cephaloboidea</taxon>
        <taxon>Cephalobidae</taxon>
        <taxon>Acrobeloides</taxon>
    </lineage>
</organism>
<dbReference type="Proteomes" id="UP000887540">
    <property type="component" value="Unplaced"/>
</dbReference>
<dbReference type="PANTHER" id="PTHR23208:SF36">
    <property type="entry name" value="LYSOZYME-RELATED"/>
    <property type="match status" value="1"/>
</dbReference>
<protein>
    <submittedName>
        <fullName evidence="3">Lysozyme</fullName>
    </submittedName>
</protein>